<feature type="domain" description="Plastocyanin-like" evidence="4">
    <location>
        <begin position="84"/>
        <end position="208"/>
    </location>
</feature>
<dbReference type="SUPFAM" id="SSF49503">
    <property type="entry name" value="Cupredoxins"/>
    <property type="match status" value="3"/>
</dbReference>
<feature type="domain" description="Plastocyanin-like" evidence="3">
    <location>
        <begin position="413"/>
        <end position="524"/>
    </location>
</feature>
<dbReference type="InterPro" id="IPR045087">
    <property type="entry name" value="Cu-oxidase_fam"/>
</dbReference>
<dbReference type="Proteomes" id="UP000539111">
    <property type="component" value="Unassembled WGS sequence"/>
</dbReference>
<dbReference type="PROSITE" id="PS51318">
    <property type="entry name" value="TAT"/>
    <property type="match status" value="1"/>
</dbReference>
<dbReference type="EMBL" id="JACBZP010000001">
    <property type="protein sequence ID" value="NYI66898.1"/>
    <property type="molecule type" value="Genomic_DNA"/>
</dbReference>
<feature type="signal peptide" evidence="2">
    <location>
        <begin position="1"/>
        <end position="26"/>
    </location>
</feature>
<dbReference type="GO" id="GO:0016491">
    <property type="term" value="F:oxidoreductase activity"/>
    <property type="evidence" value="ECO:0007669"/>
    <property type="project" value="InterPro"/>
</dbReference>
<protein>
    <submittedName>
        <fullName evidence="5">Spore coat protein A</fullName>
    </submittedName>
</protein>
<dbReference type="InterPro" id="IPR006311">
    <property type="entry name" value="TAT_signal"/>
</dbReference>
<dbReference type="InterPro" id="IPR008972">
    <property type="entry name" value="Cupredoxin"/>
</dbReference>
<dbReference type="PANTHER" id="PTHR48267:SF1">
    <property type="entry name" value="BILIRUBIN OXIDASE"/>
    <property type="match status" value="1"/>
</dbReference>
<dbReference type="PANTHER" id="PTHR48267">
    <property type="entry name" value="CUPREDOXIN SUPERFAMILY PROTEIN"/>
    <property type="match status" value="1"/>
</dbReference>
<organism evidence="5 6">
    <name type="scientific">Spelaeicoccus albus</name>
    <dbReference type="NCBI Taxonomy" id="1280376"/>
    <lineage>
        <taxon>Bacteria</taxon>
        <taxon>Bacillati</taxon>
        <taxon>Actinomycetota</taxon>
        <taxon>Actinomycetes</taxon>
        <taxon>Micrococcales</taxon>
        <taxon>Brevibacteriaceae</taxon>
        <taxon>Spelaeicoccus</taxon>
    </lineage>
</organism>
<evidence type="ECO:0000259" key="4">
    <source>
        <dbReference type="Pfam" id="PF07732"/>
    </source>
</evidence>
<dbReference type="Gene3D" id="2.60.40.420">
    <property type="entry name" value="Cupredoxins - blue copper proteins"/>
    <property type="match status" value="3"/>
</dbReference>
<keyword evidence="5" id="KW-0946">Virion</keyword>
<gene>
    <name evidence="5" type="ORF">BJY26_001204</name>
</gene>
<comment type="similarity">
    <text evidence="1">Belongs to the multicopper oxidase family.</text>
</comment>
<keyword evidence="5" id="KW-0167">Capsid protein</keyword>
<name>A0A7Z0AC20_9MICO</name>
<dbReference type="PROSITE" id="PS51257">
    <property type="entry name" value="PROKAR_LIPOPROTEIN"/>
    <property type="match status" value="1"/>
</dbReference>
<reference evidence="5 6" key="1">
    <citation type="submission" date="2020-07" db="EMBL/GenBank/DDBJ databases">
        <title>Sequencing the genomes of 1000 actinobacteria strains.</title>
        <authorList>
            <person name="Klenk H.-P."/>
        </authorList>
    </citation>
    <scope>NUCLEOTIDE SEQUENCE [LARGE SCALE GENOMIC DNA]</scope>
    <source>
        <strain evidence="5 6">DSM 26341</strain>
    </source>
</reference>
<evidence type="ECO:0000313" key="5">
    <source>
        <dbReference type="EMBL" id="NYI66898.1"/>
    </source>
</evidence>
<dbReference type="RefSeq" id="WP_179426543.1">
    <property type="nucleotide sequence ID" value="NZ_JACBZP010000001.1"/>
</dbReference>
<feature type="chain" id="PRO_5030956409" evidence="2">
    <location>
        <begin position="27"/>
        <end position="525"/>
    </location>
</feature>
<comment type="caution">
    <text evidence="5">The sequence shown here is derived from an EMBL/GenBank/DDBJ whole genome shotgun (WGS) entry which is preliminary data.</text>
</comment>
<evidence type="ECO:0000313" key="6">
    <source>
        <dbReference type="Proteomes" id="UP000539111"/>
    </source>
</evidence>
<evidence type="ECO:0000256" key="2">
    <source>
        <dbReference type="SAM" id="SignalP"/>
    </source>
</evidence>
<evidence type="ECO:0000259" key="3">
    <source>
        <dbReference type="Pfam" id="PF07731"/>
    </source>
</evidence>
<accession>A0A7Z0AC20</accession>
<keyword evidence="6" id="KW-1185">Reference proteome</keyword>
<keyword evidence="2" id="KW-0732">Signal</keyword>
<dbReference type="GO" id="GO:0005507">
    <property type="term" value="F:copper ion binding"/>
    <property type="evidence" value="ECO:0007669"/>
    <property type="project" value="InterPro"/>
</dbReference>
<dbReference type="AlphaFoldDB" id="A0A7Z0AC20"/>
<dbReference type="Pfam" id="PF07732">
    <property type="entry name" value="Cu-oxidase_3"/>
    <property type="match status" value="1"/>
</dbReference>
<dbReference type="InterPro" id="IPR011706">
    <property type="entry name" value="Cu-oxidase_C"/>
</dbReference>
<sequence length="525" mass="57856">MTPSRRDVLKGSALAAGSLILPTSLAGCGWPVNQSQSSAGAVLSSTARLPDPFTSTLPIPPVLKPSKSDEDGDHYEITQRSARAHILPGPSTPIWGYNGIFPGPTIHARRGRPVLIHQRNQLRVPTVVHLHGGRTPPESDGYPTDYVLPTGGWPASDLHHPGRVHHGSFTYEYPLDQRAATLWYHDHRMDFTGPSVWRGLAGFFLIGDGVEDELPLPRGDRDIPLMIVDRSFAKDSAMHYPSVDPSLRHTPGVTDDFMSGVLGDCILVNGAAWPTLNVSNTRYRFRFLNASNARRYKLALDPKPDDGPSFVQVGSGQGLLRSPHELDAIDIAQAERFDVIVDFSAYKVGQSITLRNEHGSGNTGLVMRFTVTESANDTTRIPAKLSDLEPVPDTNIAAHRTFVFARGGAKADDRVLWTVNGKKFDPARIDARVRRGTTEKWTIRAQNVPHPFHIHEDGFQIVTSNNNSDRPGPYDAGLKDVVNLDNGATGELLIHFSGYPGKYVFHCHNLEHEDMMMMANFEIRD</sequence>
<dbReference type="Pfam" id="PF07731">
    <property type="entry name" value="Cu-oxidase_2"/>
    <property type="match status" value="1"/>
</dbReference>
<evidence type="ECO:0000256" key="1">
    <source>
        <dbReference type="ARBA" id="ARBA00010609"/>
    </source>
</evidence>
<dbReference type="InterPro" id="IPR011707">
    <property type="entry name" value="Cu-oxidase-like_N"/>
</dbReference>
<proteinExistence type="inferred from homology"/>